<dbReference type="EMBL" id="FOIR01000001">
    <property type="protein sequence ID" value="SEV97024.1"/>
    <property type="molecule type" value="Genomic_DNA"/>
</dbReference>
<dbReference type="Pfam" id="PF14052">
    <property type="entry name" value="Caps_assemb_Wzi"/>
    <property type="match status" value="1"/>
</dbReference>
<keyword evidence="3" id="KW-1185">Reference proteome</keyword>
<proteinExistence type="predicted"/>
<evidence type="ECO:0000313" key="3">
    <source>
        <dbReference type="Proteomes" id="UP000199437"/>
    </source>
</evidence>
<feature type="chain" id="PRO_5011761193" evidence="1">
    <location>
        <begin position="22"/>
        <end position="546"/>
    </location>
</feature>
<dbReference type="InterPro" id="IPR026950">
    <property type="entry name" value="Caps_assemb_Wzi"/>
</dbReference>
<name>A0A1I0N973_9BACT</name>
<keyword evidence="1" id="KW-0732">Signal</keyword>
<reference evidence="3" key="1">
    <citation type="submission" date="2016-10" db="EMBL/GenBank/DDBJ databases">
        <authorList>
            <person name="Varghese N."/>
            <person name="Submissions S."/>
        </authorList>
    </citation>
    <scope>NUCLEOTIDE SEQUENCE [LARGE SCALE GENOMIC DNA]</scope>
    <source>
        <strain evidence="3">CGMCC 1.12402</strain>
    </source>
</reference>
<dbReference type="OrthoDB" id="1293009at2"/>
<gene>
    <name evidence="2" type="ORF">SAMN05216290_0981</name>
</gene>
<dbReference type="GeneID" id="99985719"/>
<dbReference type="InterPro" id="IPR038636">
    <property type="entry name" value="Wzi_sf"/>
</dbReference>
<evidence type="ECO:0000313" key="2">
    <source>
        <dbReference type="EMBL" id="SEV97024.1"/>
    </source>
</evidence>
<accession>A0A1I0N973</accession>
<dbReference type="Proteomes" id="UP000199437">
    <property type="component" value="Unassembled WGS sequence"/>
</dbReference>
<dbReference type="Gene3D" id="2.40.160.130">
    <property type="entry name" value="Capsule assembly protein Wzi"/>
    <property type="match status" value="1"/>
</dbReference>
<dbReference type="STRING" id="1267423.SAMN05216290_0981"/>
<feature type="signal peptide" evidence="1">
    <location>
        <begin position="1"/>
        <end position="21"/>
    </location>
</feature>
<organism evidence="2 3">
    <name type="scientific">Roseivirga pacifica</name>
    <dbReference type="NCBI Taxonomy" id="1267423"/>
    <lineage>
        <taxon>Bacteria</taxon>
        <taxon>Pseudomonadati</taxon>
        <taxon>Bacteroidota</taxon>
        <taxon>Cytophagia</taxon>
        <taxon>Cytophagales</taxon>
        <taxon>Roseivirgaceae</taxon>
        <taxon>Roseivirga</taxon>
    </lineage>
</organism>
<evidence type="ECO:0000256" key="1">
    <source>
        <dbReference type="SAM" id="SignalP"/>
    </source>
</evidence>
<dbReference type="RefSeq" id="WP_090257390.1">
    <property type="nucleotide sequence ID" value="NZ_FOIR01000001.1"/>
</dbReference>
<protein>
    <submittedName>
        <fullName evidence="2">Capsule assembly protein Wzi</fullName>
    </submittedName>
</protein>
<sequence length="546" mass="62542">MTSNRLAFLLLILINSVSSFAQGQLAIGSAGIEDFYRRQQLIGEYDSTVSFLIRPISNNNFKSNNPYLLGNSTKEKNKLILLPLISQSKYANKQPYGWNDGSLLPVGGYQQLISAGVTGKFGPLNIQLNPEFHYAQNLDYDGFPLDAGTTLWSTYYRRQLNFIDTPESFGNEPINKLMWGQSSIKLELGPVSAGWSNQNIYWGPGKKNALVMSNNSTGFQHLTLNTNKAIKTPIGHFEAQVIAGKLEGSGYDPPRANMVVNSEFIYRPRSKDWRYLSGIAMTYQPKWIPRLSLGFTRVVQQYSKTAKENNDYFAAFSNLFRSNDKFNDIVRDQLASVFFRYFWTSTKSEFYFEFSRNDTSIDFRDFFLEPGHAAAYLFGFTKLFPFQQKKNEFIEMELEWTILQQGSGRIIRDASTFYIHSRVRHGYTHKGEILGAGIGPSANAQTINVNWVSGMNKLGIQLERYVHNNDLYIDLFENVRNYRRHWVDISAFVTGSWQFDDLILGGKIGLIKSLNYQYQYYTTPSFQVGFADKYNYTASFDVIYLF</sequence>
<dbReference type="AlphaFoldDB" id="A0A1I0N973"/>